<organism evidence="2">
    <name type="scientific">marine sediment metagenome</name>
    <dbReference type="NCBI Taxonomy" id="412755"/>
    <lineage>
        <taxon>unclassified sequences</taxon>
        <taxon>metagenomes</taxon>
        <taxon>ecological metagenomes</taxon>
    </lineage>
</organism>
<accession>X1U223</accession>
<dbReference type="EMBL" id="BARW01029627">
    <property type="protein sequence ID" value="GAJ11549.1"/>
    <property type="molecule type" value="Genomic_DNA"/>
</dbReference>
<protein>
    <submittedName>
        <fullName evidence="2">Uncharacterized protein</fullName>
    </submittedName>
</protein>
<evidence type="ECO:0000313" key="2">
    <source>
        <dbReference type="EMBL" id="GAJ11549.1"/>
    </source>
</evidence>
<name>X1U223_9ZZZZ</name>
<feature type="region of interest" description="Disordered" evidence="1">
    <location>
        <begin position="1"/>
        <end position="29"/>
    </location>
</feature>
<proteinExistence type="predicted"/>
<gene>
    <name evidence="2" type="ORF">S12H4_47563</name>
</gene>
<reference evidence="2" key="1">
    <citation type="journal article" date="2014" name="Front. Microbiol.">
        <title>High frequency of phylogenetically diverse reductive dehalogenase-homologous genes in deep subseafloor sedimentary metagenomes.</title>
        <authorList>
            <person name="Kawai M."/>
            <person name="Futagami T."/>
            <person name="Toyoda A."/>
            <person name="Takaki Y."/>
            <person name="Nishi S."/>
            <person name="Hori S."/>
            <person name="Arai W."/>
            <person name="Tsubouchi T."/>
            <person name="Morono Y."/>
            <person name="Uchiyama I."/>
            <person name="Ito T."/>
            <person name="Fujiyama A."/>
            <person name="Inagaki F."/>
            <person name="Takami H."/>
        </authorList>
    </citation>
    <scope>NUCLEOTIDE SEQUENCE</scope>
    <source>
        <strain evidence="2">Expedition CK06-06</strain>
    </source>
</reference>
<dbReference type="AlphaFoldDB" id="X1U223"/>
<sequence>MSEEKKEEAPIEEKPSEEEKREEPVEEISVEKKPWWKFW</sequence>
<comment type="caution">
    <text evidence="2">The sequence shown here is derived from an EMBL/GenBank/DDBJ whole genome shotgun (WGS) entry which is preliminary data.</text>
</comment>
<evidence type="ECO:0000256" key="1">
    <source>
        <dbReference type="SAM" id="MobiDB-lite"/>
    </source>
</evidence>